<dbReference type="SUPFAM" id="SSF48403">
    <property type="entry name" value="Ankyrin repeat"/>
    <property type="match status" value="2"/>
</dbReference>
<protein>
    <submittedName>
        <fullName evidence="13">CLUMA_CG014024, isoform A</fullName>
    </submittedName>
</protein>
<reference evidence="13 14" key="1">
    <citation type="submission" date="2015-04" db="EMBL/GenBank/DDBJ databases">
        <authorList>
            <person name="Syromyatnikov M.Y."/>
            <person name="Popov V.N."/>
        </authorList>
    </citation>
    <scope>NUCLEOTIDE SEQUENCE [LARGE SCALE GENOMIC DNA]</scope>
</reference>
<evidence type="ECO:0000313" key="13">
    <source>
        <dbReference type="EMBL" id="CRL00769.1"/>
    </source>
</evidence>
<evidence type="ECO:0000256" key="4">
    <source>
        <dbReference type="ARBA" id="ARBA00022692"/>
    </source>
</evidence>
<feature type="domain" description="Ion transport" evidence="12">
    <location>
        <begin position="519"/>
        <end position="643"/>
    </location>
</feature>
<dbReference type="EMBL" id="CVRI01000054">
    <property type="protein sequence ID" value="CRL00769.1"/>
    <property type="molecule type" value="Genomic_DNA"/>
</dbReference>
<proteinExistence type="predicted"/>
<evidence type="ECO:0000256" key="11">
    <source>
        <dbReference type="SAM" id="Phobius"/>
    </source>
</evidence>
<dbReference type="InterPro" id="IPR002110">
    <property type="entry name" value="Ankyrin_rpt"/>
</dbReference>
<dbReference type="SMART" id="SM00248">
    <property type="entry name" value="ANK"/>
    <property type="match status" value="6"/>
</dbReference>
<evidence type="ECO:0000256" key="7">
    <source>
        <dbReference type="ARBA" id="ARBA00023043"/>
    </source>
</evidence>
<keyword evidence="7" id="KW-0040">ANK repeat</keyword>
<dbReference type="Pfam" id="PF00520">
    <property type="entry name" value="Ion_trans"/>
    <property type="match status" value="1"/>
</dbReference>
<comment type="subcellular location">
    <subcellularLocation>
        <location evidence="1">Membrane</location>
        <topology evidence="1">Multi-pass membrane protein</topology>
    </subcellularLocation>
</comment>
<evidence type="ECO:0000259" key="12">
    <source>
        <dbReference type="Pfam" id="PF00520"/>
    </source>
</evidence>
<dbReference type="OrthoDB" id="7784786at2759"/>
<keyword evidence="4 11" id="KW-0812">Transmembrane</keyword>
<keyword evidence="9 11" id="KW-0472">Membrane</keyword>
<keyword evidence="2" id="KW-0813">Transport</keyword>
<evidence type="ECO:0000256" key="6">
    <source>
        <dbReference type="ARBA" id="ARBA00022989"/>
    </source>
</evidence>
<evidence type="ECO:0000256" key="5">
    <source>
        <dbReference type="ARBA" id="ARBA00022737"/>
    </source>
</evidence>
<keyword evidence="5" id="KW-0677">Repeat</keyword>
<accession>A0A1J1IQI8</accession>
<dbReference type="InterPro" id="IPR052076">
    <property type="entry name" value="TRP_cation_channel"/>
</dbReference>
<dbReference type="AlphaFoldDB" id="A0A1J1IQI8"/>
<evidence type="ECO:0000256" key="3">
    <source>
        <dbReference type="ARBA" id="ARBA00022606"/>
    </source>
</evidence>
<evidence type="ECO:0000256" key="2">
    <source>
        <dbReference type="ARBA" id="ARBA00022448"/>
    </source>
</evidence>
<dbReference type="STRING" id="568069.A0A1J1IQI8"/>
<evidence type="ECO:0000256" key="8">
    <source>
        <dbReference type="ARBA" id="ARBA00023065"/>
    </source>
</evidence>
<dbReference type="GO" id="GO:0005216">
    <property type="term" value="F:monoatomic ion channel activity"/>
    <property type="evidence" value="ECO:0007669"/>
    <property type="project" value="InterPro"/>
</dbReference>
<dbReference type="PANTHER" id="PTHR47143:SF4">
    <property type="entry name" value="TRANSIENT RECEPTOR POTENTIAL CATION CHANNEL PROTEIN PAINLESS"/>
    <property type="match status" value="1"/>
</dbReference>
<keyword evidence="6 11" id="KW-1133">Transmembrane helix</keyword>
<keyword evidence="3" id="KW-0716">Sensory transduction</keyword>
<dbReference type="InterPro" id="IPR036770">
    <property type="entry name" value="Ankyrin_rpt-contain_sf"/>
</dbReference>
<gene>
    <name evidence="13" type="ORF">CLUMA_CG014024</name>
</gene>
<organism evidence="13 14">
    <name type="scientific">Clunio marinus</name>
    <dbReference type="NCBI Taxonomy" id="568069"/>
    <lineage>
        <taxon>Eukaryota</taxon>
        <taxon>Metazoa</taxon>
        <taxon>Ecdysozoa</taxon>
        <taxon>Arthropoda</taxon>
        <taxon>Hexapoda</taxon>
        <taxon>Insecta</taxon>
        <taxon>Pterygota</taxon>
        <taxon>Neoptera</taxon>
        <taxon>Endopterygota</taxon>
        <taxon>Diptera</taxon>
        <taxon>Nematocera</taxon>
        <taxon>Chironomoidea</taxon>
        <taxon>Chironomidae</taxon>
        <taxon>Clunio</taxon>
    </lineage>
</organism>
<dbReference type="Gene3D" id="1.25.40.20">
    <property type="entry name" value="Ankyrin repeat-containing domain"/>
    <property type="match status" value="2"/>
</dbReference>
<sequence length="808" mass="94406">MDLFLEERKVSENLQLKEIFRRKYKTSDPNCYDPSENIRIFEKILRTKDSSIEIEWCMKNGAQLYTKNENKKYPIMYAIDSLCPKNLQTFLDYYDKSKINVKFEDRNCLHLLLSIFEMSSKRSEFKNVAECIKILVDAGCDPNSPDVNSRTPFFMLLKLKSRLDIDLHKNLVEWFLQKSTIDVYSYRSEEMIQMLKVQNFPIPEKIENFITFDYLCNLIHNGNETEFIECFNEFYDNFGVDMKSEIDSGQTESTINIEGGENSIMLNSHSEPQCQSYNSGPFFNSFEEKCATFLIESTKNGIYRIVECLLQYKIDINKFPEFEQPAAFIACSRGYWKILELFLSHRNSGNIFDLCFNYQKKNLLHEICSHFGMDNNLDKNQDYQKCFDMLLPCADVDVNQQDELGFTPLYYAIRYKNDKATKALLKKCYVGRKNIFNRGQIFNIDKEVLEDFLDDCISLDVNETTVLLDNQFEDVHNELVKIIGTKTVRIIRAITILCATFEFLILFGDLPFFSVSTHMIILKRVFVTFLKSFALYSILLVGFAFCFYTLFGDTSLEVNDKMNSETNESKDSEDDFHQFRYPGFALIKTIVMFSGELEASSIDLKNNDAVYSLIFLLFVFLITIVLLNLINGLSVSDVFQIKAEGHLVDLCHKIHVLNKYERIVMDRRDSSRYLKAIISIFPEFVTNGIIEIDFQNKIKLNSLGSKGRESILDSWYNQMFENLMELNQFMTATNKNEKRKLKPVLDDGFHITLNRKIMRRIKSVIENRDEKHKTIKLEEKITNIENNLKLLATHDTKLDLILKFLDPK</sequence>
<evidence type="ECO:0000256" key="9">
    <source>
        <dbReference type="ARBA" id="ARBA00023136"/>
    </source>
</evidence>
<keyword evidence="14" id="KW-1185">Reference proteome</keyword>
<feature type="transmembrane region" description="Helical" evidence="11">
    <location>
        <begin position="533"/>
        <end position="551"/>
    </location>
</feature>
<evidence type="ECO:0000313" key="14">
    <source>
        <dbReference type="Proteomes" id="UP000183832"/>
    </source>
</evidence>
<keyword evidence="8" id="KW-0406">Ion transport</keyword>
<evidence type="ECO:0000256" key="10">
    <source>
        <dbReference type="ARBA" id="ARBA00023303"/>
    </source>
</evidence>
<name>A0A1J1IQI8_9DIPT</name>
<keyword evidence="10" id="KW-0407">Ion channel</keyword>
<feature type="transmembrane region" description="Helical" evidence="11">
    <location>
        <begin position="609"/>
        <end position="630"/>
    </location>
</feature>
<evidence type="ECO:0000256" key="1">
    <source>
        <dbReference type="ARBA" id="ARBA00004141"/>
    </source>
</evidence>
<dbReference type="GO" id="GO:0034703">
    <property type="term" value="C:cation channel complex"/>
    <property type="evidence" value="ECO:0007669"/>
    <property type="project" value="UniProtKB-ARBA"/>
</dbReference>
<dbReference type="PANTHER" id="PTHR47143">
    <property type="entry name" value="TRANSIENT RECEPTOR POTENTIAL CATION CHANNEL PROTEIN PAINLESS"/>
    <property type="match status" value="1"/>
</dbReference>
<dbReference type="InterPro" id="IPR005821">
    <property type="entry name" value="Ion_trans_dom"/>
</dbReference>
<feature type="transmembrane region" description="Helical" evidence="11">
    <location>
        <begin position="490"/>
        <end position="512"/>
    </location>
</feature>
<dbReference type="Proteomes" id="UP000183832">
    <property type="component" value="Unassembled WGS sequence"/>
</dbReference>